<keyword evidence="2 3" id="KW-0040">ANK repeat</keyword>
<dbReference type="GO" id="GO:0005737">
    <property type="term" value="C:cytoplasm"/>
    <property type="evidence" value="ECO:0007669"/>
    <property type="project" value="TreeGrafter"/>
</dbReference>
<evidence type="ECO:0000259" key="4">
    <source>
        <dbReference type="PROSITE" id="PS50097"/>
    </source>
</evidence>
<evidence type="ECO:0000256" key="3">
    <source>
        <dbReference type="PROSITE-ProRule" id="PRU00023"/>
    </source>
</evidence>
<dbReference type="SUPFAM" id="SSF48403">
    <property type="entry name" value="Ankyrin repeat"/>
    <property type="match status" value="1"/>
</dbReference>
<dbReference type="Gene3D" id="1.25.40.20">
    <property type="entry name" value="Ankyrin repeat-containing domain"/>
    <property type="match status" value="1"/>
</dbReference>
<dbReference type="Gene3D" id="3.30.710.10">
    <property type="entry name" value="Potassium Channel Kv1.1, Chain A"/>
    <property type="match status" value="1"/>
</dbReference>
<keyword evidence="1" id="KW-0677">Repeat</keyword>
<dbReference type="RefSeq" id="XP_002681175.1">
    <property type="nucleotide sequence ID" value="XM_002681129.1"/>
</dbReference>
<dbReference type="InterPro" id="IPR036770">
    <property type="entry name" value="Ankyrin_rpt-contain_sf"/>
</dbReference>
<dbReference type="PROSITE" id="PS50297">
    <property type="entry name" value="ANK_REP_REGION"/>
    <property type="match status" value="1"/>
</dbReference>
<sequence length="585" mass="69234">MLQQHKTSGLGSPLSPMSDIYSFCKVGDLNKIRSIIKTSDLDRPDRYGNTPLYYACLCGHLQVVKYLSDLGARDDKFARCYWNALSLPVRHLLKVYNKYGGPTQVKKAQKKTEEEEDEEIEQMYEQDQFKSLDPFMMKMAKRVIYGTEKPDECDLTIRIRFGKDEEDTIYYCNWWIILKRWPMLLYFALVNKERPIPMKVSTILTSEDLKVVDLKTNREIKKYFDSMNKEVLMVDVYNKKIKEIKKQMEIANEKKNYQRPQDDLQAIENLIPDSDREIREFLKREELQVVDLGQVGLTKSQFDNLMVWIYTGCLLKTENQKKFMKLENLGVFVQRTEYCDWMETLKMYTLVDMFKDYLTKDIKVAMKESDSQFKNDLKGCIFHNNYEAISKFERLQRSLCDVQIKIKNYLEEVFFVESTEAILCHKHFLSERSMFFNVLLNSNFDETERMKESALHEDIPTLEIQGCNFSVVQELCNFIYSARFEQLDESNLLELFSYGHRLGFPENTINMLEDRTLTLTILDEELVAFCKACFPIFKDASKRAMEKPLYEYLSKFSEQERFDTLIELDYTADDIQRLDTCYQNN</sequence>
<proteinExistence type="predicted"/>
<protein>
    <submittedName>
        <fullName evidence="5">Predicted protein</fullName>
    </submittedName>
</protein>
<dbReference type="InterPro" id="IPR000210">
    <property type="entry name" value="BTB/POZ_dom"/>
</dbReference>
<dbReference type="Pfam" id="PF13637">
    <property type="entry name" value="Ank_4"/>
    <property type="match status" value="1"/>
</dbReference>
<dbReference type="InterPro" id="IPR011333">
    <property type="entry name" value="SKP1/BTB/POZ_sf"/>
</dbReference>
<feature type="domain" description="BTB" evidence="4">
    <location>
        <begin position="400"/>
        <end position="488"/>
    </location>
</feature>
<dbReference type="GeneID" id="8849740"/>
<dbReference type="STRING" id="5762.D2V3Y6"/>
<dbReference type="Pfam" id="PF00651">
    <property type="entry name" value="BTB"/>
    <property type="match status" value="1"/>
</dbReference>
<evidence type="ECO:0000256" key="1">
    <source>
        <dbReference type="ARBA" id="ARBA00022737"/>
    </source>
</evidence>
<dbReference type="AlphaFoldDB" id="D2V3Y6"/>
<dbReference type="KEGG" id="ngr:NAEGRDRAFT_63534"/>
<dbReference type="InParanoid" id="D2V3Y6"/>
<dbReference type="PANTHER" id="PTHR46231">
    <property type="entry name" value="ANKYRIN REPEAT AND BTB/POZ DOMAIN-CONTAINING PROTEIN 1"/>
    <property type="match status" value="1"/>
</dbReference>
<dbReference type="PROSITE" id="PS50097">
    <property type="entry name" value="BTB"/>
    <property type="match status" value="1"/>
</dbReference>
<dbReference type="OrthoDB" id="684045at2759"/>
<dbReference type="PROSITE" id="PS50088">
    <property type="entry name" value="ANK_REPEAT"/>
    <property type="match status" value="1"/>
</dbReference>
<dbReference type="SMART" id="SM00248">
    <property type="entry name" value="ANK"/>
    <property type="match status" value="1"/>
</dbReference>
<dbReference type="Proteomes" id="UP000006671">
    <property type="component" value="Unassembled WGS sequence"/>
</dbReference>
<reference evidence="5 6" key="1">
    <citation type="journal article" date="2010" name="Cell">
        <title>The genome of Naegleria gruberi illuminates early eukaryotic versatility.</title>
        <authorList>
            <person name="Fritz-Laylin L.K."/>
            <person name="Prochnik S.E."/>
            <person name="Ginger M.L."/>
            <person name="Dacks J.B."/>
            <person name="Carpenter M.L."/>
            <person name="Field M.C."/>
            <person name="Kuo A."/>
            <person name="Paredez A."/>
            <person name="Chapman J."/>
            <person name="Pham J."/>
            <person name="Shu S."/>
            <person name="Neupane R."/>
            <person name="Cipriano M."/>
            <person name="Mancuso J."/>
            <person name="Tu H."/>
            <person name="Salamov A."/>
            <person name="Lindquist E."/>
            <person name="Shapiro H."/>
            <person name="Lucas S."/>
            <person name="Grigoriev I.V."/>
            <person name="Cande W.Z."/>
            <person name="Fulton C."/>
            <person name="Rokhsar D.S."/>
            <person name="Dawson S.C."/>
        </authorList>
    </citation>
    <scope>NUCLEOTIDE SEQUENCE [LARGE SCALE GENOMIC DNA]</scope>
    <source>
        <strain evidence="5 6">NEG-M</strain>
    </source>
</reference>
<dbReference type="PANTHER" id="PTHR46231:SF1">
    <property type="entry name" value="ANKYRIN REPEAT AND BTB_POZ DOMAIN-CONTAINING PROTEIN 1"/>
    <property type="match status" value="1"/>
</dbReference>
<dbReference type="SUPFAM" id="SSF54695">
    <property type="entry name" value="POZ domain"/>
    <property type="match status" value="1"/>
</dbReference>
<dbReference type="EMBL" id="GG738851">
    <property type="protein sequence ID" value="EFC48431.1"/>
    <property type="molecule type" value="Genomic_DNA"/>
</dbReference>
<dbReference type="CDD" id="cd18186">
    <property type="entry name" value="BTB_POZ_ZBTB_KLHL-like"/>
    <property type="match status" value="1"/>
</dbReference>
<keyword evidence="6" id="KW-1185">Reference proteome</keyword>
<evidence type="ECO:0000256" key="2">
    <source>
        <dbReference type="ARBA" id="ARBA00023043"/>
    </source>
</evidence>
<organism evidence="6">
    <name type="scientific">Naegleria gruberi</name>
    <name type="common">Amoeba</name>
    <dbReference type="NCBI Taxonomy" id="5762"/>
    <lineage>
        <taxon>Eukaryota</taxon>
        <taxon>Discoba</taxon>
        <taxon>Heterolobosea</taxon>
        <taxon>Tetramitia</taxon>
        <taxon>Eutetramitia</taxon>
        <taxon>Vahlkampfiidae</taxon>
        <taxon>Naegleria</taxon>
    </lineage>
</organism>
<gene>
    <name evidence="5" type="ORF">NAEGRDRAFT_63534</name>
</gene>
<evidence type="ECO:0000313" key="5">
    <source>
        <dbReference type="EMBL" id="EFC48431.1"/>
    </source>
</evidence>
<name>D2V3Y6_NAEGR</name>
<feature type="repeat" description="ANK" evidence="3">
    <location>
        <begin position="47"/>
        <end position="79"/>
    </location>
</feature>
<dbReference type="InterPro" id="IPR044515">
    <property type="entry name" value="ABTB1"/>
</dbReference>
<evidence type="ECO:0000313" key="6">
    <source>
        <dbReference type="Proteomes" id="UP000006671"/>
    </source>
</evidence>
<dbReference type="InterPro" id="IPR002110">
    <property type="entry name" value="Ankyrin_rpt"/>
</dbReference>
<accession>D2V3Y6</accession>
<dbReference type="GO" id="GO:0000151">
    <property type="term" value="C:ubiquitin ligase complex"/>
    <property type="evidence" value="ECO:0007669"/>
    <property type="project" value="TreeGrafter"/>
</dbReference>
<dbReference type="VEuPathDB" id="AmoebaDB:NAEGRDRAFT_63534"/>
<dbReference type="OMA" id="HIIEMIL"/>